<comment type="caution">
    <text evidence="3">The sequence shown here is derived from an EMBL/GenBank/DDBJ whole genome shotgun (WGS) entry which is preliminary data.</text>
</comment>
<feature type="compositionally biased region" description="Low complexity" evidence="1">
    <location>
        <begin position="61"/>
        <end position="71"/>
    </location>
</feature>
<dbReference type="EMBL" id="SJOL01009700">
    <property type="protein sequence ID" value="TGZ56103.1"/>
    <property type="molecule type" value="Genomic_DNA"/>
</dbReference>
<keyword evidence="4" id="KW-1185">Reference proteome</keyword>
<dbReference type="AlphaFoldDB" id="A0A4S2L0E1"/>
<feature type="compositionally biased region" description="Basic and acidic residues" evidence="1">
    <location>
        <begin position="95"/>
        <end position="106"/>
    </location>
</feature>
<gene>
    <name evidence="3" type="ORF">CRM22_010194</name>
</gene>
<dbReference type="Pfam" id="PF05764">
    <property type="entry name" value="YL1"/>
    <property type="match status" value="1"/>
</dbReference>
<evidence type="ECO:0000313" key="3">
    <source>
        <dbReference type="EMBL" id="TGZ56103.1"/>
    </source>
</evidence>
<sequence length="282" mass="32196">MPICVDRERRPNAGAKMAQLLNDEQEDEFYTSVYGGFTEEADDVDYQSESSVEDIIDSDFVDSSAAESETISSDEDEDGPKNKKKRRHRGVVTKAYKEPKRSKSAESSKSAVQQLDEQTEPKPKSTVKEKATGSTEGEMATFESRVLRQRTVAATTESTGTESRSRRNESTALRRQAMLAEIAQRKNVPEVRRLTQEELLAEAKLTEEINRRSLARYQRMEIEKKKVHFQKSKSTVPMIRYHSFTVPLVEDQPHLYGVSVDPQRYVLRSHRIGRYLPVPHIV</sequence>
<dbReference type="OrthoDB" id="78296at2759"/>
<evidence type="ECO:0000313" key="4">
    <source>
        <dbReference type="Proteomes" id="UP000308267"/>
    </source>
</evidence>
<dbReference type="EMBL" id="SJOL01009700">
    <property type="protein sequence ID" value="TGZ56104.1"/>
    <property type="molecule type" value="Genomic_DNA"/>
</dbReference>
<dbReference type="GO" id="GO:0005634">
    <property type="term" value="C:nucleus"/>
    <property type="evidence" value="ECO:0007669"/>
    <property type="project" value="TreeGrafter"/>
</dbReference>
<reference evidence="3 4" key="1">
    <citation type="journal article" date="2019" name="BMC Genomics">
        <title>New insights from Opisthorchis felineus genome: update on genomics of the epidemiologically important liver flukes.</title>
        <authorList>
            <person name="Ershov N.I."/>
            <person name="Mordvinov V.A."/>
            <person name="Prokhortchouk E.B."/>
            <person name="Pakharukova M.Y."/>
            <person name="Gunbin K.V."/>
            <person name="Ustyantsev K."/>
            <person name="Genaev M.A."/>
            <person name="Blinov A.G."/>
            <person name="Mazur A."/>
            <person name="Boulygina E."/>
            <person name="Tsygankova S."/>
            <person name="Khrameeva E."/>
            <person name="Chekanov N."/>
            <person name="Fan G."/>
            <person name="Xiao A."/>
            <person name="Zhang H."/>
            <person name="Xu X."/>
            <person name="Yang H."/>
            <person name="Solovyev V."/>
            <person name="Lee S.M."/>
            <person name="Liu X."/>
            <person name="Afonnikov D.A."/>
            <person name="Skryabin K.G."/>
        </authorList>
    </citation>
    <scope>NUCLEOTIDE SEQUENCE [LARGE SCALE GENOMIC DNA]</scope>
    <source>
        <strain evidence="3">AK-0245</strain>
        <tissue evidence="3">Whole organism</tissue>
    </source>
</reference>
<name>A0A4S2L0E1_OPIFE</name>
<accession>A0A4S2L0E1</accession>
<dbReference type="InterPro" id="IPR046757">
    <property type="entry name" value="YL1_N"/>
</dbReference>
<feature type="compositionally biased region" description="Basic residues" evidence="1">
    <location>
        <begin position="82"/>
        <end position="91"/>
    </location>
</feature>
<proteinExistence type="predicted"/>
<evidence type="ECO:0000256" key="1">
    <source>
        <dbReference type="SAM" id="MobiDB-lite"/>
    </source>
</evidence>
<dbReference type="PANTHER" id="PTHR13275">
    <property type="entry name" value="YL-1 PROTEIN TRANSCRIPTION FACTOR-LIKE 1"/>
    <property type="match status" value="1"/>
</dbReference>
<feature type="region of interest" description="Disordered" evidence="1">
    <location>
        <begin position="36"/>
        <end position="172"/>
    </location>
</feature>
<feature type="compositionally biased region" description="Low complexity" evidence="1">
    <location>
        <begin position="150"/>
        <end position="162"/>
    </location>
</feature>
<organism evidence="3 4">
    <name type="scientific">Opisthorchis felineus</name>
    <dbReference type="NCBI Taxonomy" id="147828"/>
    <lineage>
        <taxon>Eukaryota</taxon>
        <taxon>Metazoa</taxon>
        <taxon>Spiralia</taxon>
        <taxon>Lophotrochozoa</taxon>
        <taxon>Platyhelminthes</taxon>
        <taxon>Trematoda</taxon>
        <taxon>Digenea</taxon>
        <taxon>Opisthorchiida</taxon>
        <taxon>Opisthorchiata</taxon>
        <taxon>Opisthorchiidae</taxon>
        <taxon>Opisthorchis</taxon>
    </lineage>
</organism>
<dbReference type="PANTHER" id="PTHR13275:SF4">
    <property type="entry name" value="VACUOLAR PROTEIN SORTING-ASSOCIATED PROTEIN 72 HOMOLOG"/>
    <property type="match status" value="1"/>
</dbReference>
<protein>
    <recommendedName>
        <fullName evidence="2">Vps72/YL1 N-terminal domain-containing protein</fullName>
    </recommendedName>
</protein>
<feature type="compositionally biased region" description="Basic and acidic residues" evidence="1">
    <location>
        <begin position="119"/>
        <end position="131"/>
    </location>
</feature>
<feature type="domain" description="Vps72/YL1 N-terminal" evidence="2">
    <location>
        <begin position="7"/>
        <end position="243"/>
    </location>
</feature>
<dbReference type="Proteomes" id="UP000308267">
    <property type="component" value="Unassembled WGS sequence"/>
</dbReference>
<feature type="compositionally biased region" description="Acidic residues" evidence="1">
    <location>
        <begin position="39"/>
        <end position="60"/>
    </location>
</feature>
<evidence type="ECO:0000259" key="2">
    <source>
        <dbReference type="Pfam" id="PF05764"/>
    </source>
</evidence>